<comment type="caution">
    <text evidence="1">The sequence shown here is derived from an EMBL/GenBank/DDBJ whole genome shotgun (WGS) entry which is preliminary data.</text>
</comment>
<accession>A0A1E3X584</accession>
<organism evidence="1 2">
    <name type="scientific">Candidatus Scalindua rubra</name>
    <dbReference type="NCBI Taxonomy" id="1872076"/>
    <lineage>
        <taxon>Bacteria</taxon>
        <taxon>Pseudomonadati</taxon>
        <taxon>Planctomycetota</taxon>
        <taxon>Candidatus Brocadiia</taxon>
        <taxon>Candidatus Brocadiales</taxon>
        <taxon>Candidatus Scalinduaceae</taxon>
        <taxon>Candidatus Scalindua</taxon>
    </lineage>
</organism>
<sequence>MSSKKKEDVYKELYKATEGRKPTYQEEGIWLLGAWASGIYKQEEGKRKIIDLVGRALDDIDAGRLDREPTDLLKYLIGNKIIHNLY</sequence>
<evidence type="ECO:0000313" key="2">
    <source>
        <dbReference type="Proteomes" id="UP000094056"/>
    </source>
</evidence>
<gene>
    <name evidence="1" type="ORF">SCARUB_04081</name>
</gene>
<protein>
    <submittedName>
        <fullName evidence="1">Uncharacterized protein</fullName>
    </submittedName>
</protein>
<name>A0A1E3X584_9BACT</name>
<evidence type="ECO:0000313" key="1">
    <source>
        <dbReference type="EMBL" id="ODS30800.1"/>
    </source>
</evidence>
<proteinExistence type="predicted"/>
<dbReference type="AlphaFoldDB" id="A0A1E3X584"/>
<dbReference type="Proteomes" id="UP000094056">
    <property type="component" value="Unassembled WGS sequence"/>
</dbReference>
<reference evidence="1 2" key="1">
    <citation type="submission" date="2016-07" db="EMBL/GenBank/DDBJ databases">
        <title>Draft genome of Scalindua rubra, obtained from a brine-seawater interface in the Red Sea, sheds light on salt adaptation in anammox bacteria.</title>
        <authorList>
            <person name="Speth D.R."/>
            <person name="Lagkouvardos I."/>
            <person name="Wang Y."/>
            <person name="Qian P.-Y."/>
            <person name="Dutilh B.E."/>
            <person name="Jetten M.S."/>
        </authorList>
    </citation>
    <scope>NUCLEOTIDE SEQUENCE [LARGE SCALE GENOMIC DNA]</scope>
    <source>
        <strain evidence="1">BSI-1</strain>
    </source>
</reference>
<dbReference type="EMBL" id="MAYW01000174">
    <property type="protein sequence ID" value="ODS30800.1"/>
    <property type="molecule type" value="Genomic_DNA"/>
</dbReference>